<dbReference type="Gene3D" id="1.10.10.10">
    <property type="entry name" value="Winged helix-like DNA-binding domain superfamily/Winged helix DNA-binding domain"/>
    <property type="match status" value="1"/>
</dbReference>
<dbReference type="PANTHER" id="PTHR30514">
    <property type="entry name" value="GLUCOKINASE"/>
    <property type="match status" value="1"/>
</dbReference>
<gene>
    <name evidence="2" type="ORF">MFP26_08740</name>
</gene>
<dbReference type="InterPro" id="IPR009057">
    <property type="entry name" value="Homeodomain-like_sf"/>
</dbReference>
<protein>
    <submittedName>
        <fullName evidence="2">MurR/RpiR family transcriptional regulator</fullName>
    </submittedName>
</protein>
<comment type="caution">
    <text evidence="2">The sequence shown here is derived from an EMBL/GenBank/DDBJ whole genome shotgun (WGS) entry which is preliminary data.</text>
</comment>
<dbReference type="CDD" id="cd05013">
    <property type="entry name" value="SIS_RpiR"/>
    <property type="match status" value="1"/>
</dbReference>
<evidence type="ECO:0000313" key="3">
    <source>
        <dbReference type="Proteomes" id="UP001203069"/>
    </source>
</evidence>
<keyword evidence="3" id="KW-1185">Reference proteome</keyword>
<dbReference type="InterPro" id="IPR046348">
    <property type="entry name" value="SIS_dom_sf"/>
</dbReference>
<dbReference type="SUPFAM" id="SSF46689">
    <property type="entry name" value="Homeodomain-like"/>
    <property type="match status" value="1"/>
</dbReference>
<dbReference type="SUPFAM" id="SSF53697">
    <property type="entry name" value="SIS domain"/>
    <property type="match status" value="1"/>
</dbReference>
<accession>A0ABT0MT79</accession>
<dbReference type="InterPro" id="IPR047640">
    <property type="entry name" value="RpiR-like"/>
</dbReference>
<sequence length="253" mass="28242">MNFQSVFPQASLSKTELTVLGYIYTHPQRCIENGVRAVSAACYSSPSTLVRLAKKLGFRGWLELVYFIKFNLIKSTADHPAVAAGLYHSRFMTTRPEDGMAAFLDGLRHQRLLIHGSGFSQLVAQYFYNKCLTVGINSYLALWPDLDILGEKGRLQFDCAWVISKSGRSHSALAWLEATRKIDLPLICFTGDGASPLAAAAQRAFIFDDHQKYDDDIYYANPFFGYCLLGFERIIGAWLNQGDPDAGDHQPAQ</sequence>
<reference evidence="2 3" key="1">
    <citation type="submission" date="2022-02" db="EMBL/GenBank/DDBJ databases">
        <title>Description of Brenneria tiliae sp. nov. isolated from symptomatic Tilia x moltkei and Tilia x europaea trees in the UK.</title>
        <authorList>
            <person name="Kile H."/>
        </authorList>
    </citation>
    <scope>NUCLEOTIDE SEQUENCE [LARGE SCALE GENOMIC DNA]</scope>
    <source>
        <strain evidence="2 3">MC1SB4.1</strain>
    </source>
</reference>
<dbReference type="Proteomes" id="UP001203069">
    <property type="component" value="Unassembled WGS sequence"/>
</dbReference>
<dbReference type="EMBL" id="JAKPBZ010000109">
    <property type="protein sequence ID" value="MCL2892777.1"/>
    <property type="molecule type" value="Genomic_DNA"/>
</dbReference>
<dbReference type="Gene3D" id="3.40.50.10490">
    <property type="entry name" value="Glucose-6-phosphate isomerase like protein, domain 1"/>
    <property type="match status" value="1"/>
</dbReference>
<dbReference type="InterPro" id="IPR000281">
    <property type="entry name" value="HTH_RpiR"/>
</dbReference>
<evidence type="ECO:0000259" key="1">
    <source>
        <dbReference type="PROSITE" id="PS51071"/>
    </source>
</evidence>
<dbReference type="InterPro" id="IPR035472">
    <property type="entry name" value="RpiR-like_SIS"/>
</dbReference>
<name>A0ABT0MT79_9GAMM</name>
<dbReference type="InterPro" id="IPR036388">
    <property type="entry name" value="WH-like_DNA-bd_sf"/>
</dbReference>
<dbReference type="Pfam" id="PF01418">
    <property type="entry name" value="HTH_6"/>
    <property type="match status" value="1"/>
</dbReference>
<feature type="domain" description="HTH rpiR-type" evidence="1">
    <location>
        <begin position="1"/>
        <end position="75"/>
    </location>
</feature>
<dbReference type="PROSITE" id="PS51071">
    <property type="entry name" value="HTH_RPIR"/>
    <property type="match status" value="1"/>
</dbReference>
<evidence type="ECO:0000313" key="2">
    <source>
        <dbReference type="EMBL" id="MCL2892777.1"/>
    </source>
</evidence>
<proteinExistence type="predicted"/>
<organism evidence="2 3">
    <name type="scientific">Brenneria tiliae</name>
    <dbReference type="NCBI Taxonomy" id="2914984"/>
    <lineage>
        <taxon>Bacteria</taxon>
        <taxon>Pseudomonadati</taxon>
        <taxon>Pseudomonadota</taxon>
        <taxon>Gammaproteobacteria</taxon>
        <taxon>Enterobacterales</taxon>
        <taxon>Pectobacteriaceae</taxon>
        <taxon>Brenneria</taxon>
    </lineage>
</organism>
<dbReference type="RefSeq" id="WP_249230412.1">
    <property type="nucleotide sequence ID" value="NZ_JAKPBZ010000109.1"/>
</dbReference>
<dbReference type="PANTHER" id="PTHR30514:SF21">
    <property type="entry name" value="RPIR-FAMILY TRANSCRIPTIONAL REGULATOR"/>
    <property type="match status" value="1"/>
</dbReference>